<accession>A0ACD3BCZ7</accession>
<evidence type="ECO:0000313" key="2">
    <source>
        <dbReference type="Proteomes" id="UP000308600"/>
    </source>
</evidence>
<reference evidence="1 2" key="1">
    <citation type="journal article" date="2019" name="Nat. Ecol. Evol.">
        <title>Megaphylogeny resolves global patterns of mushroom evolution.</title>
        <authorList>
            <person name="Varga T."/>
            <person name="Krizsan K."/>
            <person name="Foldi C."/>
            <person name="Dima B."/>
            <person name="Sanchez-Garcia M."/>
            <person name="Sanchez-Ramirez S."/>
            <person name="Szollosi G.J."/>
            <person name="Szarkandi J.G."/>
            <person name="Papp V."/>
            <person name="Albert L."/>
            <person name="Andreopoulos W."/>
            <person name="Angelini C."/>
            <person name="Antonin V."/>
            <person name="Barry K.W."/>
            <person name="Bougher N.L."/>
            <person name="Buchanan P."/>
            <person name="Buyck B."/>
            <person name="Bense V."/>
            <person name="Catcheside P."/>
            <person name="Chovatia M."/>
            <person name="Cooper J."/>
            <person name="Damon W."/>
            <person name="Desjardin D."/>
            <person name="Finy P."/>
            <person name="Geml J."/>
            <person name="Haridas S."/>
            <person name="Hughes K."/>
            <person name="Justo A."/>
            <person name="Karasinski D."/>
            <person name="Kautmanova I."/>
            <person name="Kiss B."/>
            <person name="Kocsube S."/>
            <person name="Kotiranta H."/>
            <person name="LaButti K.M."/>
            <person name="Lechner B.E."/>
            <person name="Liimatainen K."/>
            <person name="Lipzen A."/>
            <person name="Lukacs Z."/>
            <person name="Mihaltcheva S."/>
            <person name="Morgado L.N."/>
            <person name="Niskanen T."/>
            <person name="Noordeloos M.E."/>
            <person name="Ohm R.A."/>
            <person name="Ortiz-Santana B."/>
            <person name="Ovrebo C."/>
            <person name="Racz N."/>
            <person name="Riley R."/>
            <person name="Savchenko A."/>
            <person name="Shiryaev A."/>
            <person name="Soop K."/>
            <person name="Spirin V."/>
            <person name="Szebenyi C."/>
            <person name="Tomsovsky M."/>
            <person name="Tulloss R.E."/>
            <person name="Uehling J."/>
            <person name="Grigoriev I.V."/>
            <person name="Vagvolgyi C."/>
            <person name="Papp T."/>
            <person name="Martin F.M."/>
            <person name="Miettinen O."/>
            <person name="Hibbett D.S."/>
            <person name="Nagy L.G."/>
        </authorList>
    </citation>
    <scope>NUCLEOTIDE SEQUENCE [LARGE SCALE GENOMIC DNA]</scope>
    <source>
        <strain evidence="1 2">NL-1719</strain>
    </source>
</reference>
<organism evidence="1 2">
    <name type="scientific">Pluteus cervinus</name>
    <dbReference type="NCBI Taxonomy" id="181527"/>
    <lineage>
        <taxon>Eukaryota</taxon>
        <taxon>Fungi</taxon>
        <taxon>Dikarya</taxon>
        <taxon>Basidiomycota</taxon>
        <taxon>Agaricomycotina</taxon>
        <taxon>Agaricomycetes</taxon>
        <taxon>Agaricomycetidae</taxon>
        <taxon>Agaricales</taxon>
        <taxon>Pluteineae</taxon>
        <taxon>Pluteaceae</taxon>
        <taxon>Pluteus</taxon>
    </lineage>
</organism>
<proteinExistence type="predicted"/>
<gene>
    <name evidence="1" type="ORF">BDN72DRAFT_362541</name>
</gene>
<dbReference type="Proteomes" id="UP000308600">
    <property type="component" value="Unassembled WGS sequence"/>
</dbReference>
<keyword evidence="2" id="KW-1185">Reference proteome</keyword>
<evidence type="ECO:0000313" key="1">
    <source>
        <dbReference type="EMBL" id="TFK76045.1"/>
    </source>
</evidence>
<dbReference type="EMBL" id="ML208261">
    <property type="protein sequence ID" value="TFK76045.1"/>
    <property type="molecule type" value="Genomic_DNA"/>
</dbReference>
<sequence length="529" mass="59139">MSFVELRVELPAYAHSFLIHVPIASTIAEVKQEIFRTCIGGPRAEGQRIIWRGRYLVDHEKVEELWKSRDEPRIIHLAVHPSAWSSKPPEVSKPPPDHSSPPNPSRSVHASLSPANSPPSLFSSLSPQPHTAAQPSPSPLDPVVFIRAKHNQAVHALMNGNLTGLSANPDTDALRPIAKEFVERSGYTWATILDEPFPPPSIEYLKYEQVTLEGQSYLTLRNPLDEPSPIQRHALQVLTYTFPLLSLPPQPLISNYIQTPTFTTLPPPQINELLQRLGQLGVPPLRAAADRNQGANARLIELREIPLRPLMAPFLLLIFRTLLLLYFVAPARKPIFGILVFAWMLWEIWVPIRNGLLRGLRRAAADGEQRQNGDAAPPVNPVDANGVQPQLPRQRNGALAGGIDQQAAAVFDSLGTMNIQDEERLLNLTNAEEPGIGHKIMTFFSLLITTTHPAVWDRRRVALRQREGRIRTEANGRAPPPPNENGEALQDDRRTQTRDELVAQHGLRAGWVRRYIERVVTSDWIDDAD</sequence>
<name>A0ACD3BCZ7_9AGAR</name>
<protein>
    <submittedName>
        <fullName evidence="1">Uncharacterized protein</fullName>
    </submittedName>
</protein>